<dbReference type="EMBL" id="BAAAPE010000001">
    <property type="protein sequence ID" value="GAA2061774.1"/>
    <property type="molecule type" value="Genomic_DNA"/>
</dbReference>
<comment type="function">
    <text evidence="2">Hydrolyzes RNA 2',3'-cyclic phosphodiester to an RNA 2'-phosphomonoester.</text>
</comment>
<feature type="active site" description="Proton donor" evidence="2">
    <location>
        <position position="47"/>
    </location>
</feature>
<evidence type="ECO:0000256" key="3">
    <source>
        <dbReference type="SAM" id="MobiDB-lite"/>
    </source>
</evidence>
<dbReference type="Gene3D" id="3.90.1140.10">
    <property type="entry name" value="Cyclic phosphodiesterase"/>
    <property type="match status" value="1"/>
</dbReference>
<dbReference type="InterPro" id="IPR009097">
    <property type="entry name" value="Cyclic_Pdiesterase"/>
</dbReference>
<evidence type="ECO:0000313" key="5">
    <source>
        <dbReference type="EMBL" id="GAA2061774.1"/>
    </source>
</evidence>
<gene>
    <name evidence="5" type="primary">thpR</name>
    <name evidence="5" type="ORF">GCM10009801_04340</name>
</gene>
<evidence type="ECO:0000256" key="2">
    <source>
        <dbReference type="HAMAP-Rule" id="MF_01940"/>
    </source>
</evidence>
<feature type="short sequence motif" description="HXTX 1" evidence="2">
    <location>
        <begin position="47"/>
        <end position="50"/>
    </location>
</feature>
<dbReference type="SUPFAM" id="SSF55144">
    <property type="entry name" value="LigT-like"/>
    <property type="match status" value="1"/>
</dbReference>
<dbReference type="Pfam" id="PF02834">
    <property type="entry name" value="LigT_PEase"/>
    <property type="match status" value="2"/>
</dbReference>
<feature type="domain" description="Phosphoesterase HXTX" evidence="4">
    <location>
        <begin position="130"/>
        <end position="181"/>
    </location>
</feature>
<dbReference type="InterPro" id="IPR014051">
    <property type="entry name" value="Phosphoesterase_HXTX"/>
</dbReference>
<dbReference type="EC" id="3.1.4.58" evidence="2"/>
<organism evidence="5 6">
    <name type="scientific">Streptomyces albiaxialis</name>
    <dbReference type="NCBI Taxonomy" id="329523"/>
    <lineage>
        <taxon>Bacteria</taxon>
        <taxon>Bacillati</taxon>
        <taxon>Actinomycetota</taxon>
        <taxon>Actinomycetes</taxon>
        <taxon>Kitasatosporales</taxon>
        <taxon>Streptomycetaceae</taxon>
        <taxon>Streptomyces</taxon>
    </lineage>
</organism>
<dbReference type="InterPro" id="IPR004175">
    <property type="entry name" value="RNA_CPDase"/>
</dbReference>
<feature type="domain" description="Phosphoesterase HXTX" evidence="4">
    <location>
        <begin position="13"/>
        <end position="92"/>
    </location>
</feature>
<protein>
    <recommendedName>
        <fullName evidence="2">RNA 2',3'-cyclic phosphodiesterase</fullName>
        <shortName evidence="2">RNA 2',3'-CPDase</shortName>
        <ecNumber evidence="2">3.1.4.58</ecNumber>
    </recommendedName>
</protein>
<evidence type="ECO:0000259" key="4">
    <source>
        <dbReference type="Pfam" id="PF02834"/>
    </source>
</evidence>
<comment type="similarity">
    <text evidence="2">Belongs to the 2H phosphoesterase superfamily. ThpR family.</text>
</comment>
<reference evidence="6" key="1">
    <citation type="journal article" date="2019" name="Int. J. Syst. Evol. Microbiol.">
        <title>The Global Catalogue of Microorganisms (GCM) 10K type strain sequencing project: providing services to taxonomists for standard genome sequencing and annotation.</title>
        <authorList>
            <consortium name="The Broad Institute Genomics Platform"/>
            <consortium name="The Broad Institute Genome Sequencing Center for Infectious Disease"/>
            <person name="Wu L."/>
            <person name="Ma J."/>
        </authorList>
    </citation>
    <scope>NUCLEOTIDE SEQUENCE [LARGE SCALE GENOMIC DNA]</scope>
    <source>
        <strain evidence="6">JCM 15478</strain>
    </source>
</reference>
<dbReference type="Proteomes" id="UP001500016">
    <property type="component" value="Unassembled WGS sequence"/>
</dbReference>
<dbReference type="HAMAP" id="MF_01940">
    <property type="entry name" value="RNA_CPDase"/>
    <property type="match status" value="1"/>
</dbReference>
<evidence type="ECO:0000256" key="1">
    <source>
        <dbReference type="ARBA" id="ARBA00022801"/>
    </source>
</evidence>
<dbReference type="PANTHER" id="PTHR35561:SF1">
    <property type="entry name" value="RNA 2',3'-CYCLIC PHOSPHODIESTERASE"/>
    <property type="match status" value="1"/>
</dbReference>
<comment type="catalytic activity">
    <reaction evidence="2">
        <text>a 3'-end 2',3'-cyclophospho-ribonucleotide-RNA + H2O = a 3'-end 2'-phospho-ribonucleotide-RNA + H(+)</text>
        <dbReference type="Rhea" id="RHEA:11828"/>
        <dbReference type="Rhea" id="RHEA-COMP:10464"/>
        <dbReference type="Rhea" id="RHEA-COMP:17353"/>
        <dbReference type="ChEBI" id="CHEBI:15377"/>
        <dbReference type="ChEBI" id="CHEBI:15378"/>
        <dbReference type="ChEBI" id="CHEBI:83064"/>
        <dbReference type="ChEBI" id="CHEBI:173113"/>
        <dbReference type="EC" id="3.1.4.58"/>
    </reaction>
</comment>
<feature type="region of interest" description="Disordered" evidence="3">
    <location>
        <begin position="175"/>
        <end position="202"/>
    </location>
</feature>
<proteinExistence type="inferred from homology"/>
<keyword evidence="1 2" id="KW-0378">Hydrolase</keyword>
<feature type="short sequence motif" description="HXTX 2" evidence="2">
    <location>
        <begin position="135"/>
        <end position="138"/>
    </location>
</feature>
<evidence type="ECO:0000313" key="6">
    <source>
        <dbReference type="Proteomes" id="UP001500016"/>
    </source>
</evidence>
<keyword evidence="6" id="KW-1185">Reference proteome</keyword>
<dbReference type="PANTHER" id="PTHR35561">
    <property type="entry name" value="RNA 2',3'-CYCLIC PHOSPHODIESTERASE"/>
    <property type="match status" value="1"/>
</dbReference>
<sequence>MDPVPMRLFAAVLPPEPVADELARAAESLRALPGAGELRWTERAGWHFTLAFYGEVGDEGTREELCERLARAARRASPLTLRLAGGGRFGDRALWAGLGEGSDREPLKRLAGAAVAAGRRSGLAMEDTHGSFRPHLTLARVRRPEPVDLRPYVEALGPFTGTSWTADRLTLVRSRLPDSGVEGEKPRYEALTSWSLGPGGGE</sequence>
<name>A0ABP5H5E7_9ACTN</name>
<comment type="caution">
    <text evidence="5">The sequence shown here is derived from an EMBL/GenBank/DDBJ whole genome shotgun (WGS) entry which is preliminary data.</text>
</comment>
<feature type="active site" description="Proton acceptor" evidence="2">
    <location>
        <position position="135"/>
    </location>
</feature>
<dbReference type="NCBIfam" id="TIGR02258">
    <property type="entry name" value="2_5_ligase"/>
    <property type="match status" value="1"/>
</dbReference>
<accession>A0ABP5H5E7</accession>